<evidence type="ECO:0008006" key="3">
    <source>
        <dbReference type="Google" id="ProtNLM"/>
    </source>
</evidence>
<accession>B0C3Y8</accession>
<keyword evidence="2" id="KW-1185">Reference proteome</keyword>
<dbReference type="OrthoDB" id="572168at2"/>
<organism evidence="1 2">
    <name type="scientific">Acaryochloris marina (strain MBIC 11017)</name>
    <dbReference type="NCBI Taxonomy" id="329726"/>
    <lineage>
        <taxon>Bacteria</taxon>
        <taxon>Bacillati</taxon>
        <taxon>Cyanobacteriota</taxon>
        <taxon>Cyanophyceae</taxon>
        <taxon>Acaryochloridales</taxon>
        <taxon>Acaryochloridaceae</taxon>
        <taxon>Acaryochloris</taxon>
    </lineage>
</organism>
<dbReference type="HOGENOM" id="CLU_139202_2_0_3"/>
<dbReference type="eggNOG" id="COG4753">
    <property type="taxonomic scope" value="Bacteria"/>
</dbReference>
<name>B0C3Y8_ACAM1</name>
<dbReference type="KEGG" id="amr:AM1_1211"/>
<dbReference type="AlphaFoldDB" id="B0C3Y8"/>
<gene>
    <name evidence="1" type="ordered locus">AM1_1211</name>
</gene>
<reference evidence="1 2" key="1">
    <citation type="journal article" date="2008" name="Proc. Natl. Acad. Sci. U.S.A.">
        <title>Niche adaptation and genome expansion in the chlorophyll d-producing cyanobacterium Acaryochloris marina.</title>
        <authorList>
            <person name="Swingley W.D."/>
            <person name="Chen M."/>
            <person name="Cheung P.C."/>
            <person name="Conrad A.L."/>
            <person name="Dejesa L.C."/>
            <person name="Hao J."/>
            <person name="Honchak B.M."/>
            <person name="Karbach L.E."/>
            <person name="Kurdoglu A."/>
            <person name="Lahiri S."/>
            <person name="Mastrian S.D."/>
            <person name="Miyashita H."/>
            <person name="Page L."/>
            <person name="Ramakrishna P."/>
            <person name="Satoh S."/>
            <person name="Sattley W.M."/>
            <person name="Shimada Y."/>
            <person name="Taylor H.L."/>
            <person name="Tomo T."/>
            <person name="Tsuchiya T."/>
            <person name="Wang Z.T."/>
            <person name="Raymond J."/>
            <person name="Mimuro M."/>
            <person name="Blankenship R.E."/>
            <person name="Touchman J.W."/>
        </authorList>
    </citation>
    <scope>NUCLEOTIDE SEQUENCE [LARGE SCALE GENOMIC DNA]</scope>
    <source>
        <strain evidence="2">MBIC 11017</strain>
    </source>
</reference>
<dbReference type="Proteomes" id="UP000000268">
    <property type="component" value="Chromosome"/>
</dbReference>
<dbReference type="EMBL" id="CP000828">
    <property type="protein sequence ID" value="ABW26248.1"/>
    <property type="molecule type" value="Genomic_DNA"/>
</dbReference>
<dbReference type="STRING" id="329726.AM1_1211"/>
<dbReference type="RefSeq" id="WP_012161795.1">
    <property type="nucleotide sequence ID" value="NC_009925.1"/>
</dbReference>
<sequence>MVTVDESQQISDCLQQVLTVNGALAAGIGNWKTGQCLFKDGLNKPDFPTSKIEIAVTHNSEVIRAKQRAAAALEFDDKIDDILISLTRQWHIMKLLKVEGYFLYIALDRSKASIASAGLKLKQANRELSKILVNYP</sequence>
<protein>
    <recommendedName>
        <fullName evidence="3">Roadblock/LAMTOR2 domain-containing protein</fullName>
    </recommendedName>
</protein>
<evidence type="ECO:0000313" key="1">
    <source>
        <dbReference type="EMBL" id="ABW26248.1"/>
    </source>
</evidence>
<evidence type="ECO:0000313" key="2">
    <source>
        <dbReference type="Proteomes" id="UP000000268"/>
    </source>
</evidence>
<proteinExistence type="predicted"/>